<proteinExistence type="predicted"/>
<evidence type="ECO:0000256" key="1">
    <source>
        <dbReference type="SAM" id="Coils"/>
    </source>
</evidence>
<dbReference type="Proteomes" id="UP000297914">
    <property type="component" value="Unassembled WGS sequence"/>
</dbReference>
<keyword evidence="1" id="KW-0175">Coiled coil</keyword>
<evidence type="ECO:0000313" key="4">
    <source>
        <dbReference type="Proteomes" id="UP000297720"/>
    </source>
</evidence>
<dbReference type="AlphaFoldDB" id="A0A5F0K1F4"/>
<reference evidence="3 5" key="1">
    <citation type="submission" date="2018-06" db="EMBL/GenBank/DDBJ databases">
        <title>Occurrence of a novel blaKPC-2- and qnrS2- harbouring IncP6 plasmid from Aeromonas taiwanensis isolates recovered from the river sediments.</title>
        <authorList>
            <person name="Zheng B."/>
            <person name="Yu X."/>
            <person name="Xiao Y."/>
        </authorList>
    </citation>
    <scope>NUCLEOTIDE SEQUENCE [LARGE SCALE GENOMIC DNA]</scope>
    <source>
        <strain evidence="2 4">1713</strain>
        <strain evidence="3 5">198</strain>
    </source>
</reference>
<evidence type="ECO:0000313" key="3">
    <source>
        <dbReference type="EMBL" id="TFF72851.1"/>
    </source>
</evidence>
<sequence>MDEKQFFVEIVKHIAWPLVTILAVFFIKDKLDSLFSGGVKSAKLGDAEVQFFESRQNSQVNTEFKQDLQHLIPIDPTGIREELEGKIRSQLESVNDEKEKINILIKNLAQQQISGYFDKIYYSIFGSQIKLLEFLLVKPKGEANLQEVIPFFENTKKSYPEAFSGKFFSDYIEFLISWELVGNVGDEYSITANGKAFIAYITAMKFNKNKAL</sequence>
<feature type="coiled-coil region" evidence="1">
    <location>
        <begin position="80"/>
        <end position="111"/>
    </location>
</feature>
<protein>
    <submittedName>
        <fullName evidence="3">Uncharacterized protein</fullName>
    </submittedName>
</protein>
<gene>
    <name evidence="2" type="ORF">DRM93_21800</name>
    <name evidence="3" type="ORF">DRM94_21800</name>
</gene>
<evidence type="ECO:0000313" key="2">
    <source>
        <dbReference type="EMBL" id="TFF69884.1"/>
    </source>
</evidence>
<comment type="caution">
    <text evidence="3">The sequence shown here is derived from an EMBL/GenBank/DDBJ whole genome shotgun (WGS) entry which is preliminary data.</text>
</comment>
<accession>A0A5F0K1F4</accession>
<dbReference type="OrthoDB" id="7840545at2"/>
<dbReference type="RefSeq" id="WP_134697329.1">
    <property type="nucleotide sequence ID" value="NZ_QORJ01000084.1"/>
</dbReference>
<organism evidence="3 5">
    <name type="scientific">Aeromonas taiwanensis</name>
    <dbReference type="NCBI Taxonomy" id="633417"/>
    <lineage>
        <taxon>Bacteria</taxon>
        <taxon>Pseudomonadati</taxon>
        <taxon>Pseudomonadota</taxon>
        <taxon>Gammaproteobacteria</taxon>
        <taxon>Aeromonadales</taxon>
        <taxon>Aeromonadaceae</taxon>
        <taxon>Aeromonas</taxon>
    </lineage>
</organism>
<name>A0A5F0K1F4_9GAMM</name>
<evidence type="ECO:0000313" key="5">
    <source>
        <dbReference type="Proteomes" id="UP000297914"/>
    </source>
</evidence>
<dbReference type="EMBL" id="QORK01000089">
    <property type="protein sequence ID" value="TFF72851.1"/>
    <property type="molecule type" value="Genomic_DNA"/>
</dbReference>
<dbReference type="EMBL" id="QORL01000089">
    <property type="protein sequence ID" value="TFF69884.1"/>
    <property type="molecule type" value="Genomic_DNA"/>
</dbReference>
<keyword evidence="4" id="KW-1185">Reference proteome</keyword>
<dbReference type="Proteomes" id="UP000297720">
    <property type="component" value="Unassembled WGS sequence"/>
</dbReference>